<dbReference type="Proteomes" id="UP000614350">
    <property type="component" value="Unassembled WGS sequence"/>
</dbReference>
<keyword evidence="1" id="KW-0472">Membrane</keyword>
<reference evidence="2" key="1">
    <citation type="journal article" date="2020" name="G3 (Bethesda)">
        <title>High-Quality Assemblies for Three Invasive Social Wasps from the &lt;i&gt;Vespula&lt;/i&gt; Genus.</title>
        <authorList>
            <person name="Harrop T.W.R."/>
            <person name="Guhlin J."/>
            <person name="McLaughlin G.M."/>
            <person name="Permina E."/>
            <person name="Stockwell P."/>
            <person name="Gilligan J."/>
            <person name="Le Lec M.F."/>
            <person name="Gruber M.A.M."/>
            <person name="Quinn O."/>
            <person name="Lovegrove M."/>
            <person name="Duncan E.J."/>
            <person name="Remnant E.J."/>
            <person name="Van Eeckhoven J."/>
            <person name="Graham B."/>
            <person name="Knapp R.A."/>
            <person name="Langford K.W."/>
            <person name="Kronenberg Z."/>
            <person name="Press M.O."/>
            <person name="Eacker S.M."/>
            <person name="Wilson-Rankin E.E."/>
            <person name="Purcell J."/>
            <person name="Lester P.J."/>
            <person name="Dearden P.K."/>
        </authorList>
    </citation>
    <scope>NUCLEOTIDE SEQUENCE</scope>
    <source>
        <strain evidence="2">Marl-1</strain>
    </source>
</reference>
<organism evidence="2 3">
    <name type="scientific">Vespula vulgaris</name>
    <name type="common">Yellow jacket</name>
    <name type="synonym">Wasp</name>
    <dbReference type="NCBI Taxonomy" id="7454"/>
    <lineage>
        <taxon>Eukaryota</taxon>
        <taxon>Metazoa</taxon>
        <taxon>Ecdysozoa</taxon>
        <taxon>Arthropoda</taxon>
        <taxon>Hexapoda</taxon>
        <taxon>Insecta</taxon>
        <taxon>Pterygota</taxon>
        <taxon>Neoptera</taxon>
        <taxon>Endopterygota</taxon>
        <taxon>Hymenoptera</taxon>
        <taxon>Apocrita</taxon>
        <taxon>Aculeata</taxon>
        <taxon>Vespoidea</taxon>
        <taxon>Vespidae</taxon>
        <taxon>Vespinae</taxon>
        <taxon>Vespula</taxon>
    </lineage>
</organism>
<keyword evidence="1" id="KW-0812">Transmembrane</keyword>
<dbReference type="AlphaFoldDB" id="A0A834JKP7"/>
<keyword evidence="1" id="KW-1133">Transmembrane helix</keyword>
<evidence type="ECO:0000313" key="2">
    <source>
        <dbReference type="EMBL" id="KAF7388887.1"/>
    </source>
</evidence>
<name>A0A834JKP7_VESVU</name>
<protein>
    <submittedName>
        <fullName evidence="2">Uncharacterized protein</fullName>
    </submittedName>
</protein>
<dbReference type="EMBL" id="JACSEA010000011">
    <property type="protein sequence ID" value="KAF7388887.1"/>
    <property type="molecule type" value="Genomic_DNA"/>
</dbReference>
<feature type="transmembrane region" description="Helical" evidence="1">
    <location>
        <begin position="119"/>
        <end position="137"/>
    </location>
</feature>
<proteinExistence type="predicted"/>
<keyword evidence="3" id="KW-1185">Reference proteome</keyword>
<evidence type="ECO:0000313" key="3">
    <source>
        <dbReference type="Proteomes" id="UP000614350"/>
    </source>
</evidence>
<sequence>MEYRSDVSGIIIEEKLEDFLAPVKGWDGEEGGNGKLWTLNCQLCSNNVRYFNKRELKGERVEGWKRRDWNSSLKCEKANSRNRVSYGNLIFDYNALDRSILYESMIFKILFPYITKDEYVHIAITIFIIGLNLLALLRRKTANEDVTARRMKEWMDGWMDERMDGWMDGWNGGWSVE</sequence>
<gene>
    <name evidence="2" type="ORF">HZH66_010024</name>
</gene>
<comment type="caution">
    <text evidence="2">The sequence shown here is derived from an EMBL/GenBank/DDBJ whole genome shotgun (WGS) entry which is preliminary data.</text>
</comment>
<evidence type="ECO:0000256" key="1">
    <source>
        <dbReference type="SAM" id="Phobius"/>
    </source>
</evidence>
<accession>A0A834JKP7</accession>